<dbReference type="InterPro" id="IPR020616">
    <property type="entry name" value="Thiolase_N"/>
</dbReference>
<dbReference type="InterPro" id="IPR020610">
    <property type="entry name" value="Thiolase_AS"/>
</dbReference>
<comment type="similarity">
    <text evidence="3 13">Belongs to the thiolase-like superfamily. Thiolase family.</text>
</comment>
<dbReference type="GO" id="GO:0006635">
    <property type="term" value="P:fatty acid beta-oxidation"/>
    <property type="evidence" value="ECO:0007669"/>
    <property type="project" value="TreeGrafter"/>
</dbReference>
<comment type="catalytic activity">
    <reaction evidence="10">
        <text>succinyl-CoA + acetyl-CoA = 3-oxoadipyl-CoA + CoA</text>
        <dbReference type="Rhea" id="RHEA:19481"/>
        <dbReference type="ChEBI" id="CHEBI:57287"/>
        <dbReference type="ChEBI" id="CHEBI:57288"/>
        <dbReference type="ChEBI" id="CHEBI:57292"/>
        <dbReference type="ChEBI" id="CHEBI:57348"/>
        <dbReference type="EC" id="2.3.1.174"/>
    </reaction>
</comment>
<dbReference type="PANTHER" id="PTHR43853:SF2">
    <property type="entry name" value="3-OXOADIPYL-COA_3-OXO-5,6-DEHYDROSUBERYL-COA THIOLASE"/>
    <property type="match status" value="1"/>
</dbReference>
<dbReference type="GO" id="GO:0019619">
    <property type="term" value="P:3,4-dihydroxybenzoate catabolic process"/>
    <property type="evidence" value="ECO:0007669"/>
    <property type="project" value="InterPro"/>
</dbReference>
<dbReference type="PIRSF" id="PIRSF000429">
    <property type="entry name" value="Ac-CoA_Ac_transf"/>
    <property type="match status" value="1"/>
</dbReference>
<evidence type="ECO:0000256" key="1">
    <source>
        <dbReference type="ARBA" id="ARBA00004683"/>
    </source>
</evidence>
<dbReference type="Gene3D" id="3.40.47.10">
    <property type="match status" value="2"/>
</dbReference>
<name>A0A1T4S7P0_9HYPH</name>
<dbReference type="NCBIfam" id="TIGR01930">
    <property type="entry name" value="AcCoA-C-Actrans"/>
    <property type="match status" value="1"/>
</dbReference>
<dbReference type="Pfam" id="PF00108">
    <property type="entry name" value="Thiolase_N"/>
    <property type="match status" value="1"/>
</dbReference>
<feature type="active site" description="Proton acceptor" evidence="12">
    <location>
        <position position="386"/>
    </location>
</feature>
<evidence type="ECO:0000259" key="15">
    <source>
        <dbReference type="Pfam" id="PF02803"/>
    </source>
</evidence>
<evidence type="ECO:0000256" key="10">
    <source>
        <dbReference type="ARBA" id="ARBA00048527"/>
    </source>
</evidence>
<reference evidence="17" key="1">
    <citation type="submission" date="2017-02" db="EMBL/GenBank/DDBJ databases">
        <authorList>
            <person name="Varghese N."/>
            <person name="Submissions S."/>
        </authorList>
    </citation>
    <scope>NUCLEOTIDE SEQUENCE [LARGE SCALE GENOMIC DNA]</scope>
    <source>
        <strain evidence="17">ATCC 27094</strain>
    </source>
</reference>
<dbReference type="InterPro" id="IPR012793">
    <property type="entry name" value="PcaF"/>
</dbReference>
<feature type="active site" description="Proton acceptor" evidence="12">
    <location>
        <position position="356"/>
    </location>
</feature>
<keyword evidence="5 13" id="KW-0808">Transferase</keyword>
<dbReference type="EMBL" id="FUWJ01000007">
    <property type="protein sequence ID" value="SKA24086.1"/>
    <property type="molecule type" value="Genomic_DNA"/>
</dbReference>
<evidence type="ECO:0000256" key="4">
    <source>
        <dbReference type="ARBA" id="ARBA00012233"/>
    </source>
</evidence>
<dbReference type="CDD" id="cd00751">
    <property type="entry name" value="thiolase"/>
    <property type="match status" value="1"/>
</dbReference>
<keyword evidence="6" id="KW-0583">PHB biosynthesis</keyword>
<dbReference type="SUPFAM" id="SSF53901">
    <property type="entry name" value="Thiolase-like"/>
    <property type="match status" value="2"/>
</dbReference>
<dbReference type="GO" id="GO:0010124">
    <property type="term" value="P:phenylacetate catabolic process"/>
    <property type="evidence" value="ECO:0007669"/>
    <property type="project" value="TreeGrafter"/>
</dbReference>
<dbReference type="PROSITE" id="PS00737">
    <property type="entry name" value="THIOLASE_2"/>
    <property type="match status" value="1"/>
</dbReference>
<dbReference type="InterPro" id="IPR050215">
    <property type="entry name" value="Thiolase-like_sf_Thiolase"/>
</dbReference>
<evidence type="ECO:0000256" key="12">
    <source>
        <dbReference type="PIRSR" id="PIRSR000429-1"/>
    </source>
</evidence>
<evidence type="ECO:0000256" key="7">
    <source>
        <dbReference type="ARBA" id="ARBA00023315"/>
    </source>
</evidence>
<dbReference type="InterPro" id="IPR016039">
    <property type="entry name" value="Thiolase-like"/>
</dbReference>
<evidence type="ECO:0000259" key="14">
    <source>
        <dbReference type="Pfam" id="PF00108"/>
    </source>
</evidence>
<dbReference type="FunFam" id="3.40.47.10:FF:000010">
    <property type="entry name" value="Acetyl-CoA acetyltransferase (Thiolase)"/>
    <property type="match status" value="1"/>
</dbReference>
<dbReference type="InterPro" id="IPR020613">
    <property type="entry name" value="Thiolase_CS"/>
</dbReference>
<dbReference type="AlphaFoldDB" id="A0A1T4S7P0"/>
<evidence type="ECO:0000313" key="17">
    <source>
        <dbReference type="Proteomes" id="UP000190092"/>
    </source>
</evidence>
<evidence type="ECO:0000256" key="11">
    <source>
        <dbReference type="ARBA" id="ARBA00080155"/>
    </source>
</evidence>
<evidence type="ECO:0000256" key="5">
    <source>
        <dbReference type="ARBA" id="ARBA00022679"/>
    </source>
</evidence>
<feature type="domain" description="Thiolase N-terminal" evidence="14">
    <location>
        <begin position="5"/>
        <end position="267"/>
    </location>
</feature>
<dbReference type="Pfam" id="PF02803">
    <property type="entry name" value="Thiolase_C"/>
    <property type="match status" value="1"/>
</dbReference>
<dbReference type="GO" id="GO:0033812">
    <property type="term" value="F:3-oxoadipyl-CoA thiolase activity"/>
    <property type="evidence" value="ECO:0007669"/>
    <property type="project" value="UniProtKB-EC"/>
</dbReference>
<accession>A0A1T4S7P0</accession>
<dbReference type="Proteomes" id="UP000190092">
    <property type="component" value="Unassembled WGS sequence"/>
</dbReference>
<dbReference type="PROSITE" id="PS00099">
    <property type="entry name" value="THIOLASE_3"/>
    <property type="match status" value="1"/>
</dbReference>
<dbReference type="EC" id="2.3.1.174" evidence="4"/>
<feature type="domain" description="Thiolase C-terminal" evidence="15">
    <location>
        <begin position="276"/>
        <end position="399"/>
    </location>
</feature>
<dbReference type="NCBIfam" id="NF006551">
    <property type="entry name" value="PRK09050.1"/>
    <property type="match status" value="1"/>
</dbReference>
<evidence type="ECO:0000256" key="6">
    <source>
        <dbReference type="ARBA" id="ARBA00022752"/>
    </source>
</evidence>
<comment type="pathway">
    <text evidence="2">Aromatic compound metabolism.</text>
</comment>
<feature type="active site" description="Acyl-thioester intermediate" evidence="12">
    <location>
        <position position="90"/>
    </location>
</feature>
<keyword evidence="7 13" id="KW-0012">Acyltransferase</keyword>
<dbReference type="NCBIfam" id="TIGR02430">
    <property type="entry name" value="pcaF"/>
    <property type="match status" value="1"/>
</dbReference>
<organism evidence="16 17">
    <name type="scientific">Enhydrobacter aerosaccus</name>
    <dbReference type="NCBI Taxonomy" id="225324"/>
    <lineage>
        <taxon>Bacteria</taxon>
        <taxon>Pseudomonadati</taxon>
        <taxon>Pseudomonadota</taxon>
        <taxon>Alphaproteobacteria</taxon>
        <taxon>Hyphomicrobiales</taxon>
        <taxon>Enhydrobacter</taxon>
    </lineage>
</organism>
<evidence type="ECO:0000256" key="13">
    <source>
        <dbReference type="RuleBase" id="RU003557"/>
    </source>
</evidence>
<dbReference type="PANTHER" id="PTHR43853">
    <property type="entry name" value="3-KETOACYL-COA THIOLASE, PEROXISOMAL"/>
    <property type="match status" value="1"/>
</dbReference>
<dbReference type="OrthoDB" id="9764638at2"/>
<dbReference type="STRING" id="225324.SAMN02745126_04369"/>
<evidence type="ECO:0000313" key="16">
    <source>
        <dbReference type="EMBL" id="SKA24086.1"/>
    </source>
</evidence>
<protein>
    <recommendedName>
        <fullName evidence="11">Beta-ketothiolase</fullName>
        <ecNumber evidence="8">2.3.1.16</ecNumber>
        <ecNumber evidence="4">2.3.1.174</ecNumber>
    </recommendedName>
</protein>
<dbReference type="GO" id="GO:0042619">
    <property type="term" value="P:poly-hydroxybutyrate biosynthetic process"/>
    <property type="evidence" value="ECO:0007669"/>
    <property type="project" value="UniProtKB-KW"/>
</dbReference>
<gene>
    <name evidence="16" type="ORF">SAMN02745126_04369</name>
</gene>
<evidence type="ECO:0000256" key="9">
    <source>
        <dbReference type="ARBA" id="ARBA00037924"/>
    </source>
</evidence>
<comment type="pathway">
    <text evidence="9">Metabolic intermediate biosynthesis; (R)-mevalonate biosynthesis; (R)-mevalonate from acetyl-CoA: step 1/3.</text>
</comment>
<evidence type="ECO:0000256" key="3">
    <source>
        <dbReference type="ARBA" id="ARBA00010982"/>
    </source>
</evidence>
<dbReference type="RefSeq" id="WP_085936049.1">
    <property type="nucleotide sequence ID" value="NZ_FUWJ01000007.1"/>
</dbReference>
<sequence>MTEAFICDAIRTPVGRYNGGLAAVRVDDLAAHPIKALMQRNNAVDWGAVDDVIYGCVNQAGEDNRNVARMAGLLAGLPVEVAGATVNRLCGSGLEAAGHAARAVKLGEADMIIAGGVEGMTRSPYVMGKPEGPFDRSMKLEDTVLGWRFVNPKMKAAYGVDAMGQTAENVAVEHQISRTDQDAFAYRSQRRCKAAQDRGFFDKEIIKVAAKKGKTEYVVDKDEHPRGDTTMETLAKLQAAFREGGSVTAGNSSGINDGACAMIIASEAAAKANGLTPRARILAAVSAGVPPRVMGIGPVPATKKLLAKLGMKIGDFDTIELNEAFAAQALAVLRQLGLADDAENVNPNGGAIALGHPLGASGGRLMITALNQLEATGGKRALCTMCIGVGQGIALALERV</sequence>
<evidence type="ECO:0000256" key="2">
    <source>
        <dbReference type="ARBA" id="ARBA00005211"/>
    </source>
</evidence>
<proteinExistence type="inferred from homology"/>
<keyword evidence="17" id="KW-1185">Reference proteome</keyword>
<dbReference type="GO" id="GO:0005737">
    <property type="term" value="C:cytoplasm"/>
    <property type="evidence" value="ECO:0007669"/>
    <property type="project" value="UniProtKB-ARBA"/>
</dbReference>
<dbReference type="EC" id="2.3.1.16" evidence="8"/>
<dbReference type="InterPro" id="IPR020617">
    <property type="entry name" value="Thiolase_C"/>
</dbReference>
<evidence type="ECO:0000256" key="8">
    <source>
        <dbReference type="ARBA" id="ARBA00024073"/>
    </source>
</evidence>
<comment type="pathway">
    <text evidence="1">Biopolymer metabolism; poly-(R)-3-hydroxybutanoate biosynthesis.</text>
</comment>
<dbReference type="InterPro" id="IPR002155">
    <property type="entry name" value="Thiolase"/>
</dbReference>